<keyword evidence="6" id="KW-1185">Reference proteome</keyword>
<dbReference type="PANTHER" id="PTHR33376">
    <property type="match status" value="1"/>
</dbReference>
<evidence type="ECO:0000256" key="1">
    <source>
        <dbReference type="ARBA" id="ARBA00009023"/>
    </source>
</evidence>
<name>A0A2U2MYM3_9GAMM</name>
<dbReference type="Proteomes" id="UP000245474">
    <property type="component" value="Unassembled WGS sequence"/>
</dbReference>
<dbReference type="RefSeq" id="WP_109679392.1">
    <property type="nucleotide sequence ID" value="NZ_CP086615.1"/>
</dbReference>
<dbReference type="EMBL" id="QFFI01000023">
    <property type="protein sequence ID" value="PWG62036.1"/>
    <property type="molecule type" value="Genomic_DNA"/>
</dbReference>
<evidence type="ECO:0000256" key="3">
    <source>
        <dbReference type="ARBA" id="ARBA00022729"/>
    </source>
</evidence>
<dbReference type="InterPro" id="IPR018389">
    <property type="entry name" value="DctP_fam"/>
</dbReference>
<dbReference type="Gene3D" id="3.40.190.170">
    <property type="entry name" value="Bacterial extracellular solute-binding protein, family 7"/>
    <property type="match status" value="1"/>
</dbReference>
<sequence length="337" mass="38318">MRLQYTYPVALGLGLALAGTATAQETWRFGLEEIEGSVQYEYAAEFAELVNEKTDGDVNVQLFPYGELGGLTDIYDAVQAGAIQLAFGSGFLGGTVPESQLFSLNFILPQDEWVTTRKLNSDTFIESDAWQNSFRDRGLVPLAIVPEGFQVWTFNEPIRTPEDMEGVQIRVMDNLLLRETYRAYGAQPTSIEYGELYSALQQGQAEGNIQPVFAHEEMGFYEVQDYMVFANQAQFIATVMANQDWYEGLPDTYREVIDETTDELVRYIHDVQQELNNERLDTITSESDIEIIRLSNEERAAFEELAQPVRQVFVDEVGERGQELLDLIDQLFEEDRM</sequence>
<dbReference type="NCBIfam" id="NF037995">
    <property type="entry name" value="TRAP_S1"/>
    <property type="match status" value="1"/>
</dbReference>
<proteinExistence type="inferred from homology"/>
<accession>A0A2U2MYM3</accession>
<evidence type="ECO:0000313" key="5">
    <source>
        <dbReference type="EMBL" id="PWG62036.1"/>
    </source>
</evidence>
<dbReference type="OrthoDB" id="5670809at2"/>
<evidence type="ECO:0000256" key="4">
    <source>
        <dbReference type="SAM" id="SignalP"/>
    </source>
</evidence>
<evidence type="ECO:0000313" key="6">
    <source>
        <dbReference type="Proteomes" id="UP000245474"/>
    </source>
</evidence>
<organism evidence="5 6">
    <name type="scientific">Sediminicurvatus halobius</name>
    <dbReference type="NCBI Taxonomy" id="2182432"/>
    <lineage>
        <taxon>Bacteria</taxon>
        <taxon>Pseudomonadati</taxon>
        <taxon>Pseudomonadota</taxon>
        <taxon>Gammaproteobacteria</taxon>
        <taxon>Chromatiales</taxon>
        <taxon>Ectothiorhodospiraceae</taxon>
        <taxon>Sediminicurvatus</taxon>
    </lineage>
</organism>
<dbReference type="AlphaFoldDB" id="A0A2U2MYM3"/>
<feature type="signal peptide" evidence="4">
    <location>
        <begin position="1"/>
        <end position="23"/>
    </location>
</feature>
<reference evidence="5 6" key="1">
    <citation type="submission" date="2018-05" db="EMBL/GenBank/DDBJ databases">
        <title>Spiribacter halobius sp. nov., a moderately halophilic bacterium isolated from marine solar saltern.</title>
        <authorList>
            <person name="Zheng W.-S."/>
            <person name="Lu D.-C."/>
            <person name="Du Z.-J."/>
        </authorList>
    </citation>
    <scope>NUCLEOTIDE SEQUENCE [LARGE SCALE GENOMIC DNA]</scope>
    <source>
        <strain evidence="5 6">E85</strain>
    </source>
</reference>
<dbReference type="InterPro" id="IPR038404">
    <property type="entry name" value="TRAP_DctP_sf"/>
</dbReference>
<dbReference type="GO" id="GO:0055085">
    <property type="term" value="P:transmembrane transport"/>
    <property type="evidence" value="ECO:0007669"/>
    <property type="project" value="InterPro"/>
</dbReference>
<comment type="similarity">
    <text evidence="1">Belongs to the bacterial solute-binding protein 7 family.</text>
</comment>
<comment type="caution">
    <text evidence="5">The sequence shown here is derived from an EMBL/GenBank/DDBJ whole genome shotgun (WGS) entry which is preliminary data.</text>
</comment>
<keyword evidence="3 4" id="KW-0732">Signal</keyword>
<dbReference type="PANTHER" id="PTHR33376:SF7">
    <property type="entry name" value="C4-DICARBOXYLATE-BINDING PROTEIN DCTB"/>
    <property type="match status" value="1"/>
</dbReference>
<protein>
    <submittedName>
        <fullName evidence="5">C4-dicarboxylate ABC transporter substrate-binding protein</fullName>
    </submittedName>
</protein>
<keyword evidence="2" id="KW-0813">Transport</keyword>
<feature type="chain" id="PRO_5015749674" evidence="4">
    <location>
        <begin position="24"/>
        <end position="337"/>
    </location>
</feature>
<evidence type="ECO:0000256" key="2">
    <source>
        <dbReference type="ARBA" id="ARBA00022448"/>
    </source>
</evidence>
<gene>
    <name evidence="5" type="ORF">DEM34_13715</name>
</gene>
<dbReference type="Pfam" id="PF03480">
    <property type="entry name" value="DctP"/>
    <property type="match status" value="1"/>
</dbReference>